<dbReference type="GO" id="GO:0046856">
    <property type="term" value="P:phosphatidylinositol dephosphorylation"/>
    <property type="evidence" value="ECO:0007669"/>
    <property type="project" value="TreeGrafter"/>
</dbReference>
<comment type="caution">
    <text evidence="4">The sequence shown here is derived from an EMBL/GenBank/DDBJ whole genome shotgun (WGS) entry which is preliminary data.</text>
</comment>
<proteinExistence type="predicted"/>
<evidence type="ECO:0000313" key="4">
    <source>
        <dbReference type="EMBL" id="ORZ39698.1"/>
    </source>
</evidence>
<dbReference type="CDD" id="cd14507">
    <property type="entry name" value="PTP-MTM-like"/>
    <property type="match status" value="1"/>
</dbReference>
<dbReference type="Pfam" id="PF06602">
    <property type="entry name" value="Myotub-related"/>
    <property type="match status" value="1"/>
</dbReference>
<dbReference type="OrthoDB" id="271628at2759"/>
<accession>A0A1Y2HYL6</accession>
<dbReference type="GO" id="GO:0005737">
    <property type="term" value="C:cytoplasm"/>
    <property type="evidence" value="ECO:0007669"/>
    <property type="project" value="TreeGrafter"/>
</dbReference>
<feature type="domain" description="Myotubularin phosphatase" evidence="3">
    <location>
        <begin position="1"/>
        <end position="320"/>
    </location>
</feature>
<dbReference type="InterPro" id="IPR030564">
    <property type="entry name" value="Myotubularin"/>
</dbReference>
<gene>
    <name evidence="4" type="ORF">BCR44DRAFT_1535978</name>
</gene>
<dbReference type="GO" id="GO:0004438">
    <property type="term" value="F:phosphatidylinositol-3-phosphate phosphatase activity"/>
    <property type="evidence" value="ECO:0007669"/>
    <property type="project" value="TreeGrafter"/>
</dbReference>
<feature type="binding site" evidence="2">
    <location>
        <begin position="69"/>
        <end position="70"/>
    </location>
    <ligand>
        <name>substrate</name>
    </ligand>
</feature>
<evidence type="ECO:0000313" key="5">
    <source>
        <dbReference type="Proteomes" id="UP000193411"/>
    </source>
</evidence>
<sequence length="421" mass="47970">MIFAQPIKGRPSADVANQSGGLEMMPAAEHLIVDARPAINAAANHVKGSGTENMEYYRGARKEYAPIDNIHVMRDSLARMMAAVQQSDTDSTPLTLSELDKSSWLKHIKLLLEGTQLITDTMVHRHAHVLVHCSDGWDRTSQLCALSQVCMDPYFRTLRGFAVLIEKDWLAFGHKFSDRCGHLTPKAADHALAQGIVKSLWAKVENTVEQREISPVFHQFLDCVHQLMCTYPQAFEFNEDLLLELQFQVYACKFGTFLLNSERERFEARIRERTHSVWSMVEKDWSKYANPSYVAPSPSDSMPLPLSCRIPKLRYWTRLITASSSSSSAQMDADAFAVDFASMQIADPTPQLPRPLNHLTRHCSRPVIRRHLLLSNRPITLLVVRLDRICNRNNRRRTRHCSCRWRPRASFAMERGVATAR</sequence>
<organism evidence="4 5">
    <name type="scientific">Catenaria anguillulae PL171</name>
    <dbReference type="NCBI Taxonomy" id="765915"/>
    <lineage>
        <taxon>Eukaryota</taxon>
        <taxon>Fungi</taxon>
        <taxon>Fungi incertae sedis</taxon>
        <taxon>Blastocladiomycota</taxon>
        <taxon>Blastocladiomycetes</taxon>
        <taxon>Blastocladiales</taxon>
        <taxon>Catenariaceae</taxon>
        <taxon>Catenaria</taxon>
    </lineage>
</organism>
<dbReference type="PROSITE" id="PS51339">
    <property type="entry name" value="PPASE_MYOTUBULARIN"/>
    <property type="match status" value="1"/>
</dbReference>
<dbReference type="PANTHER" id="PTHR10807">
    <property type="entry name" value="MYOTUBULARIN-RELATED"/>
    <property type="match status" value="1"/>
</dbReference>
<dbReference type="EMBL" id="MCFL01000004">
    <property type="protein sequence ID" value="ORZ39698.1"/>
    <property type="molecule type" value="Genomic_DNA"/>
</dbReference>
<evidence type="ECO:0000259" key="3">
    <source>
        <dbReference type="PROSITE" id="PS51339"/>
    </source>
</evidence>
<dbReference type="PANTHER" id="PTHR10807:SF128">
    <property type="entry name" value="PHOSPHATIDYLINOSITOL-3,5-BISPHOSPHATE 3-PHOSPHATASE"/>
    <property type="match status" value="1"/>
</dbReference>
<feature type="binding site" evidence="2">
    <location>
        <begin position="133"/>
        <end position="139"/>
    </location>
    <ligand>
        <name>substrate</name>
    </ligand>
</feature>
<dbReference type="InterPro" id="IPR016130">
    <property type="entry name" value="Tyr_Pase_AS"/>
</dbReference>
<protein>
    <submittedName>
        <fullName evidence="4">Protein-tyrosine phosphatase-like protein</fullName>
    </submittedName>
</protein>
<feature type="active site" description="Phosphocysteine intermediate" evidence="1">
    <location>
        <position position="133"/>
    </location>
</feature>
<reference evidence="4 5" key="1">
    <citation type="submission" date="2016-07" db="EMBL/GenBank/DDBJ databases">
        <title>Pervasive Adenine N6-methylation of Active Genes in Fungi.</title>
        <authorList>
            <consortium name="DOE Joint Genome Institute"/>
            <person name="Mondo S.J."/>
            <person name="Dannebaum R.O."/>
            <person name="Kuo R.C."/>
            <person name="Labutti K."/>
            <person name="Haridas S."/>
            <person name="Kuo A."/>
            <person name="Salamov A."/>
            <person name="Ahrendt S.R."/>
            <person name="Lipzen A."/>
            <person name="Sullivan W."/>
            <person name="Andreopoulos W.B."/>
            <person name="Clum A."/>
            <person name="Lindquist E."/>
            <person name="Daum C."/>
            <person name="Ramamoorthy G.K."/>
            <person name="Gryganskyi A."/>
            <person name="Culley D."/>
            <person name="Magnuson J.K."/>
            <person name="James T.Y."/>
            <person name="O'Malley M.A."/>
            <person name="Stajich J.E."/>
            <person name="Spatafora J.W."/>
            <person name="Visel A."/>
            <person name="Grigoriev I.V."/>
        </authorList>
    </citation>
    <scope>NUCLEOTIDE SEQUENCE [LARGE SCALE GENOMIC DNA]</scope>
    <source>
        <strain evidence="4 5">PL171</strain>
    </source>
</reference>
<dbReference type="Proteomes" id="UP000193411">
    <property type="component" value="Unassembled WGS sequence"/>
</dbReference>
<keyword evidence="5" id="KW-1185">Reference proteome</keyword>
<evidence type="ECO:0000256" key="2">
    <source>
        <dbReference type="PIRSR" id="PIRSR630564-2"/>
    </source>
</evidence>
<dbReference type="SUPFAM" id="SSF52799">
    <property type="entry name" value="(Phosphotyrosine protein) phosphatases II"/>
    <property type="match status" value="1"/>
</dbReference>
<feature type="binding site" evidence="2">
    <location>
        <begin position="44"/>
        <end position="47"/>
    </location>
    <ligand>
        <name>substrate</name>
    </ligand>
</feature>
<dbReference type="InterPro" id="IPR010569">
    <property type="entry name" value="Myotubularin-like_Pase_dom"/>
</dbReference>
<dbReference type="AlphaFoldDB" id="A0A1Y2HYL6"/>
<name>A0A1Y2HYL6_9FUNG</name>
<dbReference type="InterPro" id="IPR029021">
    <property type="entry name" value="Prot-tyrosine_phosphatase-like"/>
</dbReference>
<dbReference type="GO" id="GO:0016020">
    <property type="term" value="C:membrane"/>
    <property type="evidence" value="ECO:0007669"/>
    <property type="project" value="TreeGrafter"/>
</dbReference>
<evidence type="ECO:0000256" key="1">
    <source>
        <dbReference type="PIRSR" id="PIRSR630564-1"/>
    </source>
</evidence>
<dbReference type="PROSITE" id="PS00383">
    <property type="entry name" value="TYR_PHOSPHATASE_1"/>
    <property type="match status" value="1"/>
</dbReference>
<dbReference type="STRING" id="765915.A0A1Y2HYL6"/>